<comment type="similarity">
    <text evidence="1">Belongs to the ATP-dependent AMP-binding enzyme family.</text>
</comment>
<dbReference type="InterPro" id="IPR025110">
    <property type="entry name" value="AMP-bd_C"/>
</dbReference>
<evidence type="ECO:0000256" key="6">
    <source>
        <dbReference type="NCBIfam" id="TIGR02188"/>
    </source>
</evidence>
<dbReference type="Gene3D" id="3.30.300.30">
    <property type="match status" value="1"/>
</dbReference>
<comment type="caution">
    <text evidence="11">The sequence shown here is derived from an EMBL/GenBank/DDBJ whole genome shotgun (WGS) entry which is preliminary data.</text>
</comment>
<feature type="domain" description="Acetyl-coenzyme A synthetase N-terminal" evidence="10">
    <location>
        <begin position="60"/>
        <end position="109"/>
    </location>
</feature>
<dbReference type="EMBL" id="AOIM01000041">
    <property type="protein sequence ID" value="ELY87632.1"/>
    <property type="molecule type" value="Genomic_DNA"/>
</dbReference>
<accession>L9ZPZ8</accession>
<dbReference type="GO" id="GO:0019427">
    <property type="term" value="P:acetyl-CoA biosynthetic process from acetate"/>
    <property type="evidence" value="ECO:0007669"/>
    <property type="project" value="UniProtKB-UniRule"/>
</dbReference>
<dbReference type="NCBIfam" id="TIGR02188">
    <property type="entry name" value="Ac_CoA_lig_AcsA"/>
    <property type="match status" value="1"/>
</dbReference>
<dbReference type="InterPro" id="IPR020845">
    <property type="entry name" value="AMP-binding_CS"/>
</dbReference>
<keyword evidence="3 11" id="KW-0436">Ligase</keyword>
<reference evidence="11 12" key="1">
    <citation type="journal article" date="2014" name="PLoS Genet.">
        <title>Phylogenetically driven sequencing of extremely halophilic archaea reveals strategies for static and dynamic osmo-response.</title>
        <authorList>
            <person name="Becker E.A."/>
            <person name="Seitzer P.M."/>
            <person name="Tritt A."/>
            <person name="Larsen D."/>
            <person name="Krusor M."/>
            <person name="Yao A.I."/>
            <person name="Wu D."/>
            <person name="Madern D."/>
            <person name="Eisen J.A."/>
            <person name="Darling A.E."/>
            <person name="Facciotti M.T."/>
        </authorList>
    </citation>
    <scope>NUCLEOTIDE SEQUENCE [LARGE SCALE GENOMIC DNA]</scope>
    <source>
        <strain evidence="11 12">JCM 10989</strain>
    </source>
</reference>
<dbReference type="OrthoDB" id="371752at2157"/>
<dbReference type="InterPro" id="IPR011904">
    <property type="entry name" value="Ac_CoA_lig"/>
</dbReference>
<dbReference type="GO" id="GO:0003987">
    <property type="term" value="F:acetate-CoA ligase activity"/>
    <property type="evidence" value="ECO:0007669"/>
    <property type="project" value="UniProtKB-UniRule"/>
</dbReference>
<evidence type="ECO:0000259" key="9">
    <source>
        <dbReference type="Pfam" id="PF13193"/>
    </source>
</evidence>
<name>L9ZPZ8_9EURY</name>
<dbReference type="InterPro" id="IPR032387">
    <property type="entry name" value="ACAS_N"/>
</dbReference>
<dbReference type="GO" id="GO:0043427">
    <property type="term" value="P:carbon fixation by 3-hydroxypropionate cycle"/>
    <property type="evidence" value="ECO:0007669"/>
    <property type="project" value="UniProtKB-ARBA"/>
</dbReference>
<proteinExistence type="inferred from homology"/>
<dbReference type="EC" id="6.2.1.1" evidence="2 6"/>
<gene>
    <name evidence="11" type="ORF">C483_17073</name>
</gene>
<evidence type="ECO:0000256" key="4">
    <source>
        <dbReference type="ARBA" id="ARBA00022741"/>
    </source>
</evidence>
<dbReference type="RefSeq" id="WP_006654551.1">
    <property type="nucleotide sequence ID" value="NZ_AOIM01000041.1"/>
</dbReference>
<evidence type="ECO:0000256" key="1">
    <source>
        <dbReference type="ARBA" id="ARBA00006432"/>
    </source>
</evidence>
<dbReference type="Pfam" id="PF00501">
    <property type="entry name" value="AMP-binding"/>
    <property type="match status" value="1"/>
</dbReference>
<keyword evidence="4" id="KW-0547">Nucleotide-binding</keyword>
<feature type="domain" description="AMP-binding enzyme C-terminal" evidence="9">
    <location>
        <begin position="577"/>
        <end position="655"/>
    </location>
</feature>
<evidence type="ECO:0000313" key="11">
    <source>
        <dbReference type="EMBL" id="ELY87632.1"/>
    </source>
</evidence>
<keyword evidence="5" id="KW-0067">ATP-binding</keyword>
<dbReference type="Pfam" id="PF16177">
    <property type="entry name" value="ACAS_N"/>
    <property type="match status" value="1"/>
</dbReference>
<dbReference type="Proteomes" id="UP000011519">
    <property type="component" value="Unassembled WGS sequence"/>
</dbReference>
<dbReference type="GO" id="GO:0043955">
    <property type="term" value="F:3-hydroxypropionyl-CoA synthetase activity"/>
    <property type="evidence" value="ECO:0007669"/>
    <property type="project" value="UniProtKB-ARBA"/>
</dbReference>
<dbReference type="PATRIC" id="fig|1227493.4.peg.3434"/>
<dbReference type="FunFam" id="3.40.50.12780:FF:000001">
    <property type="entry name" value="Acetyl-coenzyme A synthetase"/>
    <property type="match status" value="1"/>
</dbReference>
<dbReference type="InterPro" id="IPR045851">
    <property type="entry name" value="AMP-bd_C_sf"/>
</dbReference>
<evidence type="ECO:0000259" key="10">
    <source>
        <dbReference type="Pfam" id="PF16177"/>
    </source>
</evidence>
<sequence>MDDRNGWGRNRPGPTGPTLDPPEAFVEQANVTVTDTDAGMGMSMGTDADADAIGNQPLGEQVERNWPDCWERAADLLTWNESYDTVLAEENAPFYEWFTGGELNAAYNCVDRHLEAGRKNHAAIRWEGKQGERETYTYQDLAVAVNEFAAALRDLGVEEDDVVTIYLPMIPELPIAMLACARIGAPHSVVFAGLSADALATRLDAADSEYLVTCDGYYRRGDAFNQKSKADNARLSVEQDVETVVVDRLGDELPHVLGDGESDYHELRKAFAGASVEPVSRDAEDMLFLMYTSGTTGDPKGVVHSTGGYLAQVAWTARSVLDIQPEDTYWCAADIGWITGHSYIVYGPLALGTTTVMYEGTPDYPDRDRLWEIIDRNAVDIFYTAPTAIRAFMKWGEEYPQRHDLSSLRLLGTVGEPISPGPWRWYHEHIGNGECPIVDTWWQTETGAILISTLPGVDEMKPGAAGPPLPGVDVTVVDEDGDAVDPGQTGYLTISRPWPAMARTLYDGDDQFRAEYWDRFSDPDTDSSPSPDPDANTGVWRYFSGDTAAVDEDGYITMLGRVDDVINVASTRLSTMEIEGAIADVDGVAEAAVVGRSGSQGNTQIYAYVSAAGDQNPDDALRESILERVEAAIGPIATPEAIVFTPELPKTRSGKIMRRLLEDIANGEKLGDTSALRNPEIVGEIQSEREQP</sequence>
<dbReference type="AlphaFoldDB" id="L9ZPZ8"/>
<dbReference type="Gene3D" id="3.40.50.12780">
    <property type="entry name" value="N-terminal domain of ligase-like"/>
    <property type="match status" value="1"/>
</dbReference>
<evidence type="ECO:0000256" key="2">
    <source>
        <dbReference type="ARBA" id="ARBA00013275"/>
    </source>
</evidence>
<evidence type="ECO:0000256" key="3">
    <source>
        <dbReference type="ARBA" id="ARBA00022598"/>
    </source>
</evidence>
<protein>
    <recommendedName>
        <fullName evidence="2 6">Acetate--CoA ligase</fullName>
        <ecNumber evidence="2 6">6.2.1.1</ecNumber>
    </recommendedName>
</protein>
<evidence type="ECO:0000313" key="12">
    <source>
        <dbReference type="Proteomes" id="UP000011519"/>
    </source>
</evidence>
<dbReference type="GO" id="GO:0005524">
    <property type="term" value="F:ATP binding"/>
    <property type="evidence" value="ECO:0007669"/>
    <property type="project" value="UniProtKB-KW"/>
</dbReference>
<dbReference type="GO" id="GO:0016208">
    <property type="term" value="F:AMP binding"/>
    <property type="evidence" value="ECO:0007669"/>
    <property type="project" value="InterPro"/>
</dbReference>
<dbReference type="Pfam" id="PF13193">
    <property type="entry name" value="AMP-binding_C"/>
    <property type="match status" value="1"/>
</dbReference>
<feature type="domain" description="AMP-dependent synthetase/ligase" evidence="8">
    <location>
        <begin position="117"/>
        <end position="499"/>
    </location>
</feature>
<feature type="region of interest" description="Disordered" evidence="7">
    <location>
        <begin position="1"/>
        <end position="22"/>
    </location>
</feature>
<organism evidence="11 12">
    <name type="scientific">Natrialba hulunbeirensis JCM 10989</name>
    <dbReference type="NCBI Taxonomy" id="1227493"/>
    <lineage>
        <taxon>Archaea</taxon>
        <taxon>Methanobacteriati</taxon>
        <taxon>Methanobacteriota</taxon>
        <taxon>Stenosarchaea group</taxon>
        <taxon>Halobacteria</taxon>
        <taxon>Halobacteriales</taxon>
        <taxon>Natrialbaceae</taxon>
        <taxon>Natrialba</taxon>
    </lineage>
</organism>
<dbReference type="InterPro" id="IPR000873">
    <property type="entry name" value="AMP-dep_synth/lig_dom"/>
</dbReference>
<keyword evidence="12" id="KW-1185">Reference proteome</keyword>
<feature type="region of interest" description="Disordered" evidence="7">
    <location>
        <begin position="671"/>
        <end position="692"/>
    </location>
</feature>
<dbReference type="PANTHER" id="PTHR24095:SF14">
    <property type="entry name" value="ACETYL-COENZYME A SYNTHETASE 1"/>
    <property type="match status" value="1"/>
</dbReference>
<dbReference type="STRING" id="1227493.C483_17073"/>
<dbReference type="InterPro" id="IPR042099">
    <property type="entry name" value="ANL_N_sf"/>
</dbReference>
<dbReference type="PANTHER" id="PTHR24095">
    <property type="entry name" value="ACETYL-COENZYME A SYNTHETASE"/>
    <property type="match status" value="1"/>
</dbReference>
<dbReference type="NCBIfam" id="NF001208">
    <property type="entry name" value="PRK00174.1"/>
    <property type="match status" value="1"/>
</dbReference>
<dbReference type="PROSITE" id="PS00455">
    <property type="entry name" value="AMP_BINDING"/>
    <property type="match status" value="1"/>
</dbReference>
<evidence type="ECO:0000259" key="8">
    <source>
        <dbReference type="Pfam" id="PF00501"/>
    </source>
</evidence>
<evidence type="ECO:0000256" key="5">
    <source>
        <dbReference type="ARBA" id="ARBA00022840"/>
    </source>
</evidence>
<evidence type="ECO:0000256" key="7">
    <source>
        <dbReference type="SAM" id="MobiDB-lite"/>
    </source>
</evidence>
<dbReference type="SUPFAM" id="SSF56801">
    <property type="entry name" value="Acetyl-CoA synthetase-like"/>
    <property type="match status" value="1"/>
</dbReference>